<name>B4VPH2_9CYAN</name>
<keyword evidence="4" id="KW-1185">Reference proteome</keyword>
<feature type="transmembrane region" description="Helical" evidence="2">
    <location>
        <begin position="26"/>
        <end position="47"/>
    </location>
</feature>
<reference evidence="3 4" key="1">
    <citation type="submission" date="2008-07" db="EMBL/GenBank/DDBJ databases">
        <authorList>
            <person name="Tandeau de Marsac N."/>
            <person name="Ferriera S."/>
            <person name="Johnson J."/>
            <person name="Kravitz S."/>
            <person name="Beeson K."/>
            <person name="Sutton G."/>
            <person name="Rogers Y.-H."/>
            <person name="Friedman R."/>
            <person name="Frazier M."/>
            <person name="Venter J.C."/>
        </authorList>
    </citation>
    <scope>NUCLEOTIDE SEQUENCE [LARGE SCALE GENOMIC DNA]</scope>
    <source>
        <strain evidence="3 4">PCC 7420</strain>
    </source>
</reference>
<evidence type="ECO:0000256" key="1">
    <source>
        <dbReference type="SAM" id="MobiDB-lite"/>
    </source>
</evidence>
<feature type="compositionally biased region" description="Basic and acidic residues" evidence="1">
    <location>
        <begin position="464"/>
        <end position="476"/>
    </location>
</feature>
<keyword evidence="2" id="KW-1133">Transmembrane helix</keyword>
<protein>
    <submittedName>
        <fullName evidence="3">Uncharacterized protein</fullName>
    </submittedName>
</protein>
<dbReference type="AlphaFoldDB" id="B4VPH2"/>
<dbReference type="eggNOG" id="COG3779">
    <property type="taxonomic scope" value="Bacteria"/>
</dbReference>
<accession>B4VPH2</accession>
<organism evidence="3 4">
    <name type="scientific">Coleofasciculus chthonoplastes PCC 7420</name>
    <dbReference type="NCBI Taxonomy" id="118168"/>
    <lineage>
        <taxon>Bacteria</taxon>
        <taxon>Bacillati</taxon>
        <taxon>Cyanobacteriota</taxon>
        <taxon>Cyanophyceae</taxon>
        <taxon>Coleofasciculales</taxon>
        <taxon>Coleofasciculaceae</taxon>
        <taxon>Coleofasciculus</taxon>
    </lineage>
</organism>
<keyword evidence="2" id="KW-0812">Transmembrane</keyword>
<gene>
    <name evidence="3" type="ORF">MC7420_5457</name>
</gene>
<proteinExistence type="predicted"/>
<dbReference type="STRING" id="118168.MC7420_5457"/>
<keyword evidence="2" id="KW-0472">Membrane</keyword>
<dbReference type="HOGENOM" id="CLU_028584_0_0_3"/>
<dbReference type="OrthoDB" id="501625at2"/>
<feature type="compositionally biased region" description="Acidic residues" evidence="1">
    <location>
        <begin position="454"/>
        <end position="463"/>
    </location>
</feature>
<evidence type="ECO:0000256" key="2">
    <source>
        <dbReference type="SAM" id="Phobius"/>
    </source>
</evidence>
<dbReference type="RefSeq" id="WP_006100507.1">
    <property type="nucleotide sequence ID" value="NZ_DS989847.1"/>
</dbReference>
<evidence type="ECO:0000313" key="3">
    <source>
        <dbReference type="EMBL" id="EDX76023.1"/>
    </source>
</evidence>
<evidence type="ECO:0000313" key="4">
    <source>
        <dbReference type="Proteomes" id="UP000003835"/>
    </source>
</evidence>
<sequence length="476" mass="55751">MVDQALSQQTHADSYKHRGRNWWNKLTALIAWANILLALFNLSYIPLRDVYVREFPKIATFYDPVKSIEPHPDTQRYLQTVDALTVQLSQQGLQAPPTEQVLQELRQQSNDLIEENPFLAANKFGTFAKLKRRMRDHLNTESAKQAFARFWRQEYLVQVGWENALSFFNSDIRPLLNSNYFRPTDENGQLVDNFWRIDLYFIAFFGIELLFRTFFMSRRQEKLTWGDTLWRRWYDMLLLLPTWRWLRIIPASVRSHQSGLFNMERILAQVTHEPAAYLADRVSMFLMVRLINQTKESVDKGDMARAILQPEAYVQVSDINKVDAITDRLLELSIYKVLPQVQPDLQALLHHSLKGALQQSDFYTGLRQVPGMKGLPKEVMENLANYLAQATYEVIATSYSDLQGRQLFDQLSHNFKYALREELQDEATQLELQSLLSDLLEEFKINYVQRSTDEDPEATLEEADQLRQEMENPKIQ</sequence>
<dbReference type="Proteomes" id="UP000003835">
    <property type="component" value="Unassembled WGS sequence"/>
</dbReference>
<feature type="region of interest" description="Disordered" evidence="1">
    <location>
        <begin position="451"/>
        <end position="476"/>
    </location>
</feature>
<dbReference type="EMBL" id="DS989847">
    <property type="protein sequence ID" value="EDX76023.1"/>
    <property type="molecule type" value="Genomic_DNA"/>
</dbReference>